<sequence length="63" mass="6948">MTVAELIAKLQQMPQDATACIDWAQMGVWSEPTGGYYYGEARVSSSMTETCTSPLVRSSRERA</sequence>
<evidence type="ECO:0000313" key="2">
    <source>
        <dbReference type="Proteomes" id="UP000183180"/>
    </source>
</evidence>
<evidence type="ECO:0000313" key="1">
    <source>
        <dbReference type="EMBL" id="SDT85227.1"/>
    </source>
</evidence>
<dbReference type="RefSeq" id="WP_074848240.1">
    <property type="nucleotide sequence ID" value="NZ_FNLM01000018.1"/>
</dbReference>
<dbReference type="Proteomes" id="UP000183180">
    <property type="component" value="Unassembled WGS sequence"/>
</dbReference>
<organism evidence="1 2">
    <name type="scientific">Gordonia westfalica</name>
    <dbReference type="NCBI Taxonomy" id="158898"/>
    <lineage>
        <taxon>Bacteria</taxon>
        <taxon>Bacillati</taxon>
        <taxon>Actinomycetota</taxon>
        <taxon>Actinomycetes</taxon>
        <taxon>Mycobacteriales</taxon>
        <taxon>Gordoniaceae</taxon>
        <taxon>Gordonia</taxon>
    </lineage>
</organism>
<accession>A0A1H2DQP5</accession>
<dbReference type="AlphaFoldDB" id="A0A1H2DQP5"/>
<name>A0A1H2DQP5_9ACTN</name>
<protein>
    <submittedName>
        <fullName evidence="1">Uncharacterized protein</fullName>
    </submittedName>
</protein>
<proteinExistence type="predicted"/>
<gene>
    <name evidence="1" type="ORF">SAMN04488548_1182</name>
</gene>
<reference evidence="1 2" key="1">
    <citation type="submission" date="2016-10" db="EMBL/GenBank/DDBJ databases">
        <authorList>
            <person name="de Groot N.N."/>
        </authorList>
    </citation>
    <scope>NUCLEOTIDE SEQUENCE [LARGE SCALE GENOMIC DNA]</scope>
    <source>
        <strain evidence="1 2">DSM 44215</strain>
    </source>
</reference>
<dbReference type="EMBL" id="FNLM01000018">
    <property type="protein sequence ID" value="SDT85227.1"/>
    <property type="molecule type" value="Genomic_DNA"/>
</dbReference>